<dbReference type="GO" id="GO:0016020">
    <property type="term" value="C:membrane"/>
    <property type="evidence" value="ECO:0007669"/>
    <property type="project" value="UniProtKB-SubCell"/>
</dbReference>
<feature type="transmembrane region" description="Helical" evidence="6">
    <location>
        <begin position="212"/>
        <end position="233"/>
    </location>
</feature>
<name>A0A8S0VEA7_OLEEU</name>
<feature type="transmembrane region" description="Helical" evidence="6">
    <location>
        <begin position="76"/>
        <end position="96"/>
    </location>
</feature>
<dbReference type="SUPFAM" id="SSF103481">
    <property type="entry name" value="Multidrug resistance efflux transporter EmrE"/>
    <property type="match status" value="2"/>
</dbReference>
<evidence type="ECO:0000313" key="8">
    <source>
        <dbReference type="EMBL" id="CAA3028481.1"/>
    </source>
</evidence>
<evidence type="ECO:0000259" key="7">
    <source>
        <dbReference type="Pfam" id="PF00892"/>
    </source>
</evidence>
<dbReference type="Gramene" id="OE9A063876T1">
    <property type="protein sequence ID" value="OE9A063876C1"/>
    <property type="gene ID" value="OE9A063876"/>
</dbReference>
<comment type="subcellular location">
    <subcellularLocation>
        <location evidence="1 6">Membrane</location>
        <topology evidence="1 6">Multi-pass membrane protein</topology>
    </subcellularLocation>
</comment>
<feature type="domain" description="EamA" evidence="7">
    <location>
        <begin position="16"/>
        <end position="138"/>
    </location>
</feature>
<dbReference type="InterPro" id="IPR030184">
    <property type="entry name" value="WAT1-related"/>
</dbReference>
<evidence type="ECO:0000256" key="5">
    <source>
        <dbReference type="ARBA" id="ARBA00023136"/>
    </source>
</evidence>
<feature type="transmembrane region" description="Helical" evidence="6">
    <location>
        <begin position="253"/>
        <end position="272"/>
    </location>
</feature>
<organism evidence="8 9">
    <name type="scientific">Olea europaea subsp. europaea</name>
    <dbReference type="NCBI Taxonomy" id="158383"/>
    <lineage>
        <taxon>Eukaryota</taxon>
        <taxon>Viridiplantae</taxon>
        <taxon>Streptophyta</taxon>
        <taxon>Embryophyta</taxon>
        <taxon>Tracheophyta</taxon>
        <taxon>Spermatophyta</taxon>
        <taxon>Magnoliopsida</taxon>
        <taxon>eudicotyledons</taxon>
        <taxon>Gunneridae</taxon>
        <taxon>Pentapetalae</taxon>
        <taxon>asterids</taxon>
        <taxon>lamiids</taxon>
        <taxon>Lamiales</taxon>
        <taxon>Oleaceae</taxon>
        <taxon>Oleeae</taxon>
        <taxon>Olea</taxon>
    </lineage>
</organism>
<sequence length="370" mass="40378">MDRSSIIFPTKAKSYLAAIFLRCVFAGLFTIAKRALNLGMNPDTFTVYRNAIAAIVFGPLALVFERNTRPRMRLTILCNIFLLGLFGVLDQNLYYAGMKHTTATFATAIYNFLPVINFLLAFLLRLEKVKFRSLHGQAKVFGTLVSAGGIMVMTFIKGPVIGLPWTKHNPTSAANYPQTSVRGPLMILGACFFSASFNILQAKTLESYPALLSVTAMICAAMGVEGFIASVVLEKGINFAVWSIHWDIKLLAYVYGGILCSGLGYYISGYILQEKGPVFLTSFNPLTMLIVAGMSSFIFAEQLDLGKVVGGFVIVVGLYLVLWGKTKDSSSSMGLTEEKPSIHQQIYALDSPTMKALSRDGSQATTAEIV</sequence>
<feature type="transmembrane region" description="Helical" evidence="6">
    <location>
        <begin position="138"/>
        <end position="161"/>
    </location>
</feature>
<evidence type="ECO:0000256" key="1">
    <source>
        <dbReference type="ARBA" id="ARBA00004141"/>
    </source>
</evidence>
<reference evidence="8 9" key="1">
    <citation type="submission" date="2019-12" db="EMBL/GenBank/DDBJ databases">
        <authorList>
            <person name="Alioto T."/>
            <person name="Alioto T."/>
            <person name="Gomez Garrido J."/>
        </authorList>
    </citation>
    <scope>NUCLEOTIDE SEQUENCE [LARGE SCALE GENOMIC DNA]</scope>
</reference>
<protein>
    <recommendedName>
        <fullName evidence="6">WAT1-related protein</fullName>
    </recommendedName>
</protein>
<keyword evidence="4 6" id="KW-1133">Transmembrane helix</keyword>
<feature type="transmembrane region" description="Helical" evidence="6">
    <location>
        <begin position="12"/>
        <end position="32"/>
    </location>
</feature>
<feature type="transmembrane region" description="Helical" evidence="6">
    <location>
        <begin position="108"/>
        <end position="126"/>
    </location>
</feature>
<proteinExistence type="inferred from homology"/>
<feature type="transmembrane region" description="Helical" evidence="6">
    <location>
        <begin position="47"/>
        <end position="64"/>
    </location>
</feature>
<feature type="domain" description="EamA" evidence="7">
    <location>
        <begin position="183"/>
        <end position="322"/>
    </location>
</feature>
<comment type="similarity">
    <text evidence="2 6">Belongs to the drug/metabolite transporter (DMT) superfamily. Plant drug/metabolite exporter (P-DME) (TC 2.A.7.4) family.</text>
</comment>
<accession>A0A8S0VEA7</accession>
<evidence type="ECO:0000256" key="6">
    <source>
        <dbReference type="RuleBase" id="RU363077"/>
    </source>
</evidence>
<feature type="transmembrane region" description="Helical" evidence="6">
    <location>
        <begin position="181"/>
        <end position="200"/>
    </location>
</feature>
<dbReference type="InterPro" id="IPR000620">
    <property type="entry name" value="EamA_dom"/>
</dbReference>
<dbReference type="GO" id="GO:0022857">
    <property type="term" value="F:transmembrane transporter activity"/>
    <property type="evidence" value="ECO:0007669"/>
    <property type="project" value="InterPro"/>
</dbReference>
<evidence type="ECO:0000256" key="4">
    <source>
        <dbReference type="ARBA" id="ARBA00022989"/>
    </source>
</evidence>
<dbReference type="EMBL" id="CACTIH010009256">
    <property type="protein sequence ID" value="CAA3028481.1"/>
    <property type="molecule type" value="Genomic_DNA"/>
</dbReference>
<feature type="transmembrane region" description="Helical" evidence="6">
    <location>
        <begin position="305"/>
        <end position="323"/>
    </location>
</feature>
<comment type="caution">
    <text evidence="8">The sequence shown here is derived from an EMBL/GenBank/DDBJ whole genome shotgun (WGS) entry which is preliminary data.</text>
</comment>
<dbReference type="Proteomes" id="UP000594638">
    <property type="component" value="Unassembled WGS sequence"/>
</dbReference>
<dbReference type="PANTHER" id="PTHR31218">
    <property type="entry name" value="WAT1-RELATED PROTEIN"/>
    <property type="match status" value="1"/>
</dbReference>
<gene>
    <name evidence="8" type="ORF">OLEA9_A063876</name>
</gene>
<keyword evidence="9" id="KW-1185">Reference proteome</keyword>
<dbReference type="AlphaFoldDB" id="A0A8S0VEA7"/>
<evidence type="ECO:0000313" key="9">
    <source>
        <dbReference type="Proteomes" id="UP000594638"/>
    </source>
</evidence>
<evidence type="ECO:0000256" key="2">
    <source>
        <dbReference type="ARBA" id="ARBA00007635"/>
    </source>
</evidence>
<dbReference type="InterPro" id="IPR037185">
    <property type="entry name" value="EmrE-like"/>
</dbReference>
<feature type="transmembrane region" description="Helical" evidence="6">
    <location>
        <begin position="279"/>
        <end position="299"/>
    </location>
</feature>
<dbReference type="OrthoDB" id="918407at2759"/>
<keyword evidence="3 6" id="KW-0812">Transmembrane</keyword>
<keyword evidence="5 6" id="KW-0472">Membrane</keyword>
<dbReference type="Pfam" id="PF00892">
    <property type="entry name" value="EamA"/>
    <property type="match status" value="2"/>
</dbReference>
<evidence type="ECO:0000256" key="3">
    <source>
        <dbReference type="ARBA" id="ARBA00022692"/>
    </source>
</evidence>